<dbReference type="SUPFAM" id="SSF57903">
    <property type="entry name" value="FYVE/PHD zinc finger"/>
    <property type="match status" value="1"/>
</dbReference>
<dbReference type="Proteomes" id="UP001174909">
    <property type="component" value="Unassembled WGS sequence"/>
</dbReference>
<feature type="domain" description="PHD-type" evidence="4">
    <location>
        <begin position="3"/>
        <end position="35"/>
    </location>
</feature>
<evidence type="ECO:0000256" key="1">
    <source>
        <dbReference type="ARBA" id="ARBA00022723"/>
    </source>
</evidence>
<gene>
    <name evidence="5" type="ORF">GBAR_LOCUS12925</name>
</gene>
<reference evidence="5" key="1">
    <citation type="submission" date="2023-03" db="EMBL/GenBank/DDBJ databases">
        <authorList>
            <person name="Steffen K."/>
            <person name="Cardenas P."/>
        </authorList>
    </citation>
    <scope>NUCLEOTIDE SEQUENCE</scope>
</reference>
<dbReference type="InterPro" id="IPR011011">
    <property type="entry name" value="Znf_FYVE_PHD"/>
</dbReference>
<keyword evidence="3" id="KW-0862">Zinc</keyword>
<comment type="caution">
    <text evidence="5">The sequence shown here is derived from an EMBL/GenBank/DDBJ whole genome shotgun (WGS) entry which is preliminary data.</text>
</comment>
<name>A0AA35WHT8_GEOBA</name>
<sequence length="51" mass="6032">MAKCDSCHIWYHRHCMDIPSEVFGESEVHWECKKCVKTPTYPLPVANQHMQ</sequence>
<dbReference type="CDD" id="cd15489">
    <property type="entry name" value="PHD_SF"/>
    <property type="match status" value="1"/>
</dbReference>
<evidence type="ECO:0000313" key="6">
    <source>
        <dbReference type="Proteomes" id="UP001174909"/>
    </source>
</evidence>
<evidence type="ECO:0000313" key="5">
    <source>
        <dbReference type="EMBL" id="CAI8021938.1"/>
    </source>
</evidence>
<evidence type="ECO:0000256" key="2">
    <source>
        <dbReference type="ARBA" id="ARBA00022771"/>
    </source>
</evidence>
<evidence type="ECO:0000256" key="3">
    <source>
        <dbReference type="ARBA" id="ARBA00022833"/>
    </source>
</evidence>
<dbReference type="AlphaFoldDB" id="A0AA35WHT8"/>
<accession>A0AA35WHT8</accession>
<evidence type="ECO:0000259" key="4">
    <source>
        <dbReference type="Pfam" id="PF00628"/>
    </source>
</evidence>
<dbReference type="InterPro" id="IPR013083">
    <property type="entry name" value="Znf_RING/FYVE/PHD"/>
</dbReference>
<dbReference type="Gene3D" id="3.30.40.10">
    <property type="entry name" value="Zinc/RING finger domain, C3HC4 (zinc finger)"/>
    <property type="match status" value="1"/>
</dbReference>
<dbReference type="Pfam" id="PF00628">
    <property type="entry name" value="PHD"/>
    <property type="match status" value="1"/>
</dbReference>
<keyword evidence="6" id="KW-1185">Reference proteome</keyword>
<keyword evidence="2" id="KW-0863">Zinc-finger</keyword>
<dbReference type="GO" id="GO:0008270">
    <property type="term" value="F:zinc ion binding"/>
    <property type="evidence" value="ECO:0007669"/>
    <property type="project" value="UniProtKB-KW"/>
</dbReference>
<dbReference type="EMBL" id="CASHTH010001922">
    <property type="protein sequence ID" value="CAI8021938.1"/>
    <property type="molecule type" value="Genomic_DNA"/>
</dbReference>
<organism evidence="5 6">
    <name type="scientific">Geodia barretti</name>
    <name type="common">Barrett's horny sponge</name>
    <dbReference type="NCBI Taxonomy" id="519541"/>
    <lineage>
        <taxon>Eukaryota</taxon>
        <taxon>Metazoa</taxon>
        <taxon>Porifera</taxon>
        <taxon>Demospongiae</taxon>
        <taxon>Heteroscleromorpha</taxon>
        <taxon>Tetractinellida</taxon>
        <taxon>Astrophorina</taxon>
        <taxon>Geodiidae</taxon>
        <taxon>Geodia</taxon>
    </lineage>
</organism>
<proteinExistence type="predicted"/>
<keyword evidence="1" id="KW-0479">Metal-binding</keyword>
<dbReference type="InterPro" id="IPR019787">
    <property type="entry name" value="Znf_PHD-finger"/>
</dbReference>
<protein>
    <recommendedName>
        <fullName evidence="4">PHD-type domain-containing protein</fullName>
    </recommendedName>
</protein>